<name>A0A1Z2KVS2_9ACTN</name>
<accession>A0A1Z2KVS2</accession>
<dbReference type="RefSeq" id="WP_087924827.1">
    <property type="nucleotide sequence ID" value="NZ_CP021744.1"/>
</dbReference>
<dbReference type="InterPro" id="IPR011235">
    <property type="entry name" value="MepB-like"/>
</dbReference>
<dbReference type="OrthoDB" id="4954833at2"/>
<evidence type="ECO:0000256" key="1">
    <source>
        <dbReference type="SAM" id="MobiDB-lite"/>
    </source>
</evidence>
<evidence type="ECO:0000313" key="2">
    <source>
        <dbReference type="EMBL" id="ARZ66165.1"/>
    </source>
</evidence>
<dbReference type="AlphaFoldDB" id="A0A1Z2KVS2"/>
<reference evidence="2 3" key="1">
    <citation type="submission" date="2017-06" db="EMBL/GenBank/DDBJ databases">
        <title>Streptomyces albireticuli Genome sequencing and assembly.</title>
        <authorList>
            <person name="Wang Y."/>
            <person name="Du B."/>
            <person name="Ding Y."/>
            <person name="Liu H."/>
            <person name="Hou Q."/>
            <person name="Liu K."/>
            <person name="Yao L."/>
            <person name="Wang C."/>
        </authorList>
    </citation>
    <scope>NUCLEOTIDE SEQUENCE [LARGE SCALE GENOMIC DNA]</scope>
    <source>
        <strain evidence="2 3">MDJK11</strain>
    </source>
</reference>
<dbReference type="EMBL" id="CP021744">
    <property type="protein sequence ID" value="ARZ66165.1"/>
    <property type="molecule type" value="Genomic_DNA"/>
</dbReference>
<feature type="region of interest" description="Disordered" evidence="1">
    <location>
        <begin position="1"/>
        <end position="23"/>
    </location>
</feature>
<dbReference type="Proteomes" id="UP000195755">
    <property type="component" value="Chromosome"/>
</dbReference>
<dbReference type="InterPro" id="IPR038231">
    <property type="entry name" value="MepB-like_sf"/>
</dbReference>
<sequence length="196" mass="21578">MSTEREALSGPGTRGPGPWPCGPGIPGDLLRAKELAYDPAGFVCAPPVPEAESAEYGACAFTLDGLSVRFRTARTTPTKAGQFVTVWQRSASGPIRPFDAADPVDLFVISTREGDRFGQFVFPLEVLRERDIVSVDGSGGKRAFRVYPPWVTTTSRQARGTQAWQVRHFLRLSEDEPLDVPRARALYHPRPARERP</sequence>
<evidence type="ECO:0000313" key="3">
    <source>
        <dbReference type="Proteomes" id="UP000195755"/>
    </source>
</evidence>
<dbReference type="KEGG" id="salj:SMD11_0499"/>
<organism evidence="2 3">
    <name type="scientific">Streptomyces albireticuli</name>
    <dbReference type="NCBI Taxonomy" id="1940"/>
    <lineage>
        <taxon>Bacteria</taxon>
        <taxon>Bacillati</taxon>
        <taxon>Actinomycetota</taxon>
        <taxon>Actinomycetes</taxon>
        <taxon>Kitasatosporales</taxon>
        <taxon>Streptomycetaceae</taxon>
        <taxon>Streptomyces</taxon>
    </lineage>
</organism>
<dbReference type="Pfam" id="PF08877">
    <property type="entry name" value="MepB-like"/>
    <property type="match status" value="1"/>
</dbReference>
<dbReference type="Gene3D" id="3.40.1350.140">
    <property type="entry name" value="MepB-like"/>
    <property type="match status" value="1"/>
</dbReference>
<gene>
    <name evidence="2" type="ORF">SMD11_0499</name>
</gene>
<evidence type="ECO:0008006" key="4">
    <source>
        <dbReference type="Google" id="ProtNLM"/>
    </source>
</evidence>
<proteinExistence type="predicted"/>
<protein>
    <recommendedName>
        <fullName evidence="4">MepB domain containing protein</fullName>
    </recommendedName>
</protein>